<comment type="subcellular location">
    <subcellularLocation>
        <location evidence="1">Endomembrane system</location>
        <topology evidence="1">Peripheral membrane protein</topology>
    </subcellularLocation>
</comment>
<dbReference type="InterPro" id="IPR016024">
    <property type="entry name" value="ARM-type_fold"/>
</dbReference>
<name>A0ABV0R3N4_9TELE</name>
<organism evidence="8 9">
    <name type="scientific">Xenoophorus captivus</name>
    <dbReference type="NCBI Taxonomy" id="1517983"/>
    <lineage>
        <taxon>Eukaryota</taxon>
        <taxon>Metazoa</taxon>
        <taxon>Chordata</taxon>
        <taxon>Craniata</taxon>
        <taxon>Vertebrata</taxon>
        <taxon>Euteleostomi</taxon>
        <taxon>Actinopterygii</taxon>
        <taxon>Neopterygii</taxon>
        <taxon>Teleostei</taxon>
        <taxon>Neoteleostei</taxon>
        <taxon>Acanthomorphata</taxon>
        <taxon>Ovalentaria</taxon>
        <taxon>Atherinomorphae</taxon>
        <taxon>Cyprinodontiformes</taxon>
        <taxon>Goodeidae</taxon>
        <taxon>Xenoophorus</taxon>
    </lineage>
</organism>
<comment type="caution">
    <text evidence="8">The sequence shown here is derived from an EMBL/GenBank/DDBJ whole genome shotgun (WGS) entry which is preliminary data.</text>
</comment>
<evidence type="ECO:0000256" key="1">
    <source>
        <dbReference type="ARBA" id="ARBA00004184"/>
    </source>
</evidence>
<protein>
    <recommendedName>
        <fullName evidence="7">Clathrin/coatomer adaptor adaptin-like N-terminal domain-containing protein</fullName>
    </recommendedName>
</protein>
<dbReference type="InterPro" id="IPR026739">
    <property type="entry name" value="AP_beta"/>
</dbReference>
<dbReference type="InterPro" id="IPR011989">
    <property type="entry name" value="ARM-like"/>
</dbReference>
<keyword evidence="3" id="KW-0813">Transport</keyword>
<evidence type="ECO:0000259" key="7">
    <source>
        <dbReference type="Pfam" id="PF01602"/>
    </source>
</evidence>
<feature type="domain" description="Clathrin/coatomer adaptor adaptin-like N-terminal" evidence="7">
    <location>
        <begin position="55"/>
        <end position="202"/>
    </location>
</feature>
<accession>A0ABV0R3N4</accession>
<keyword evidence="4" id="KW-0653">Protein transport</keyword>
<evidence type="ECO:0000256" key="4">
    <source>
        <dbReference type="ARBA" id="ARBA00022927"/>
    </source>
</evidence>
<evidence type="ECO:0000256" key="6">
    <source>
        <dbReference type="SAM" id="MobiDB-lite"/>
    </source>
</evidence>
<keyword evidence="5" id="KW-0472">Membrane</keyword>
<evidence type="ECO:0000256" key="5">
    <source>
        <dbReference type="ARBA" id="ARBA00023136"/>
    </source>
</evidence>
<feature type="compositionally biased region" description="Low complexity" evidence="6">
    <location>
        <begin position="234"/>
        <end position="247"/>
    </location>
</feature>
<dbReference type="Proteomes" id="UP001434883">
    <property type="component" value="Unassembled WGS sequence"/>
</dbReference>
<feature type="compositionally biased region" description="Acidic residues" evidence="6">
    <location>
        <begin position="328"/>
        <end position="340"/>
    </location>
</feature>
<feature type="compositionally biased region" description="Acidic residues" evidence="6">
    <location>
        <begin position="248"/>
        <end position="258"/>
    </location>
</feature>
<evidence type="ECO:0000313" key="9">
    <source>
        <dbReference type="Proteomes" id="UP001434883"/>
    </source>
</evidence>
<evidence type="ECO:0000256" key="2">
    <source>
        <dbReference type="ARBA" id="ARBA00006613"/>
    </source>
</evidence>
<proteinExistence type="inferred from homology"/>
<dbReference type="EMBL" id="JAHRIN010033613">
    <property type="protein sequence ID" value="MEQ2202243.1"/>
    <property type="molecule type" value="Genomic_DNA"/>
</dbReference>
<feature type="compositionally biased region" description="Polar residues" evidence="6">
    <location>
        <begin position="301"/>
        <end position="319"/>
    </location>
</feature>
<dbReference type="Gene3D" id="1.25.10.10">
    <property type="entry name" value="Leucine-rich Repeat Variant"/>
    <property type="match status" value="2"/>
</dbReference>
<dbReference type="InterPro" id="IPR002553">
    <property type="entry name" value="Clathrin/coatomer_adapt-like_N"/>
</dbReference>
<sequence length="377" mass="41470">MAFEEVCPDRIDLIHKNYRKLCNLLVDVEEWGQVVIINMLTRYARTQFTSPWKETYVKSQDKAFAAATIQAIGRCATNISEVTDTCLNGLGGDVIAWFVSTETVVAESVVVIKKLLQTQPTQHSDIIKHMAKLFDNITVCFILVPMARASILWLMGEYCERVPKIAPDVLRKMAKTFTSEEDIVKLQTVNLAAKLYLTNSKQVQEWAPSVGKAKKPKSADKFYSDDEEKEEEGSVSGSEDSSSSSEESGSESEEESSEESEKTLSDSGKSSSGSEVSSSESEPEQKKKKQIKKANVRRSKQTAADSASDENGNGPVSKTSSSSAESSSDSESDSEEDSDSDSPALQKKTVVKTEPKVMSSFSFTSSLENRLLLFSSY</sequence>
<feature type="compositionally biased region" description="Low complexity" evidence="6">
    <location>
        <begin position="265"/>
        <end position="280"/>
    </location>
</feature>
<evidence type="ECO:0000256" key="3">
    <source>
        <dbReference type="ARBA" id="ARBA00022448"/>
    </source>
</evidence>
<dbReference type="PANTHER" id="PTHR11134">
    <property type="entry name" value="ADAPTOR COMPLEX SUBUNIT BETA FAMILY MEMBER"/>
    <property type="match status" value="1"/>
</dbReference>
<feature type="compositionally biased region" description="Basic residues" evidence="6">
    <location>
        <begin position="286"/>
        <end position="300"/>
    </location>
</feature>
<dbReference type="SUPFAM" id="SSF48371">
    <property type="entry name" value="ARM repeat"/>
    <property type="match status" value="1"/>
</dbReference>
<dbReference type="Pfam" id="PF01602">
    <property type="entry name" value="Adaptin_N"/>
    <property type="match status" value="1"/>
</dbReference>
<reference evidence="8 9" key="1">
    <citation type="submission" date="2021-06" db="EMBL/GenBank/DDBJ databases">
        <authorList>
            <person name="Palmer J.M."/>
        </authorList>
    </citation>
    <scope>NUCLEOTIDE SEQUENCE [LARGE SCALE GENOMIC DNA]</scope>
    <source>
        <strain evidence="8 9">XC_2019</strain>
        <tissue evidence="8">Muscle</tissue>
    </source>
</reference>
<feature type="region of interest" description="Disordered" evidence="6">
    <location>
        <begin position="207"/>
        <end position="362"/>
    </location>
</feature>
<evidence type="ECO:0000313" key="8">
    <source>
        <dbReference type="EMBL" id="MEQ2202243.1"/>
    </source>
</evidence>
<comment type="similarity">
    <text evidence="2">Belongs to the adaptor complexes large subunit family.</text>
</comment>
<gene>
    <name evidence="8" type="ORF">XENOCAPTIV_011740</name>
</gene>
<keyword evidence="9" id="KW-1185">Reference proteome</keyword>